<evidence type="ECO:0000256" key="1">
    <source>
        <dbReference type="ARBA" id="ARBA00005564"/>
    </source>
</evidence>
<reference evidence="4 5" key="1">
    <citation type="submission" date="2015-04" db="EMBL/GenBank/DDBJ databases">
        <title>Draft Genome Sequence of the Novel Agar-Digesting Marine Bacterium Q1.</title>
        <authorList>
            <person name="Li Y."/>
            <person name="Li D."/>
            <person name="Chen G."/>
            <person name="Du Z."/>
        </authorList>
    </citation>
    <scope>NUCLEOTIDE SEQUENCE [LARGE SCALE GENOMIC DNA]</scope>
    <source>
        <strain evidence="4 5">Q1</strain>
    </source>
</reference>
<dbReference type="InterPro" id="IPR050282">
    <property type="entry name" value="Cycloisomerase_2"/>
</dbReference>
<dbReference type="PANTHER" id="PTHR30344">
    <property type="entry name" value="6-PHOSPHOGLUCONOLACTONASE-RELATED"/>
    <property type="match status" value="1"/>
</dbReference>
<keyword evidence="3" id="KW-0732">Signal</keyword>
<organism evidence="4 5">
    <name type="scientific">Catenovulum maritimum</name>
    <dbReference type="NCBI Taxonomy" id="1513271"/>
    <lineage>
        <taxon>Bacteria</taxon>
        <taxon>Pseudomonadati</taxon>
        <taxon>Pseudomonadota</taxon>
        <taxon>Gammaproteobacteria</taxon>
        <taxon>Alteromonadales</taxon>
        <taxon>Alteromonadaceae</taxon>
        <taxon>Catenovulum</taxon>
    </lineage>
</organism>
<dbReference type="RefSeq" id="WP_048692093.1">
    <property type="nucleotide sequence ID" value="NZ_KQ130489.1"/>
</dbReference>
<comment type="similarity">
    <text evidence="1">Belongs to the cycloisomerase 2 family.</text>
</comment>
<feature type="signal peptide" evidence="3">
    <location>
        <begin position="1"/>
        <end position="23"/>
    </location>
</feature>
<dbReference type="InterPro" id="IPR011048">
    <property type="entry name" value="Haem_d1_sf"/>
</dbReference>
<evidence type="ECO:0000313" key="4">
    <source>
        <dbReference type="EMBL" id="KMT65307.1"/>
    </source>
</evidence>
<dbReference type="Gene3D" id="2.130.10.10">
    <property type="entry name" value="YVTN repeat-like/Quinoprotein amine dehydrogenase"/>
    <property type="match status" value="1"/>
</dbReference>
<dbReference type="OrthoDB" id="9790815at2"/>
<dbReference type="PANTHER" id="PTHR30344:SF1">
    <property type="entry name" value="6-PHOSPHOGLUCONOLACTONASE"/>
    <property type="match status" value="1"/>
</dbReference>
<dbReference type="STRING" id="1513271.XM47_09745"/>
<evidence type="ECO:0000313" key="5">
    <source>
        <dbReference type="Proteomes" id="UP000037600"/>
    </source>
</evidence>
<evidence type="ECO:0000256" key="3">
    <source>
        <dbReference type="SAM" id="SignalP"/>
    </source>
</evidence>
<dbReference type="Proteomes" id="UP000037600">
    <property type="component" value="Unassembled WGS sequence"/>
</dbReference>
<dbReference type="GO" id="GO:0017057">
    <property type="term" value="F:6-phosphogluconolactonase activity"/>
    <property type="evidence" value="ECO:0007669"/>
    <property type="project" value="TreeGrafter"/>
</dbReference>
<proteinExistence type="inferred from homology"/>
<dbReference type="SUPFAM" id="SSF51004">
    <property type="entry name" value="C-terminal (heme d1) domain of cytochrome cd1-nitrite reductase"/>
    <property type="match status" value="1"/>
</dbReference>
<comment type="caution">
    <text evidence="4">The sequence shown here is derived from an EMBL/GenBank/DDBJ whole genome shotgun (WGS) entry which is preliminary data.</text>
</comment>
<name>A0A0J8GRH8_9ALTE</name>
<protein>
    <recommendedName>
        <fullName evidence="6">6-phosphogluconolactonase</fullName>
    </recommendedName>
</protein>
<keyword evidence="2" id="KW-0119">Carbohydrate metabolism</keyword>
<evidence type="ECO:0000256" key="2">
    <source>
        <dbReference type="ARBA" id="ARBA00022526"/>
    </source>
</evidence>
<gene>
    <name evidence="4" type="ORF">XM47_09745</name>
</gene>
<dbReference type="EMBL" id="LAZL01000012">
    <property type="protein sequence ID" value="KMT65307.1"/>
    <property type="molecule type" value="Genomic_DNA"/>
</dbReference>
<feature type="chain" id="PRO_5005298913" description="6-phosphogluconolactonase" evidence="3">
    <location>
        <begin position="24"/>
        <end position="365"/>
    </location>
</feature>
<evidence type="ECO:0008006" key="6">
    <source>
        <dbReference type="Google" id="ProtNLM"/>
    </source>
</evidence>
<dbReference type="InterPro" id="IPR015943">
    <property type="entry name" value="WD40/YVTN_repeat-like_dom_sf"/>
</dbReference>
<dbReference type="AlphaFoldDB" id="A0A0J8GRH8"/>
<keyword evidence="5" id="KW-1185">Reference proteome</keyword>
<dbReference type="InterPro" id="IPR019405">
    <property type="entry name" value="Lactonase_7-beta_prop"/>
</dbReference>
<dbReference type="Pfam" id="PF10282">
    <property type="entry name" value="Lactonase"/>
    <property type="match status" value="1"/>
</dbReference>
<dbReference type="GO" id="GO:0006006">
    <property type="term" value="P:glucose metabolic process"/>
    <property type="evidence" value="ECO:0007669"/>
    <property type="project" value="UniProtKB-KW"/>
</dbReference>
<accession>A0A0J8GRH8</accession>
<sequence>MNRITTRLFTLALASSFIQSANAEILEFAVSSDDKGDKSGVYKVQIDTTNQAYKVDQIIKTTDPSYIDIDSASQRIFAVNEEPNSGAFVYRLNKDKWQLETQLTGLGDYPCHISFNSVTNMVSVATYVSPHVSLLEYKENRLNLVKTFKHQGKGKLPRQDSPHPHWSGWSPEGKFLYSVDLGIDEIKHYYFDENSQAWASKTAVKLDAGDGPRHLAFHPYRNFAYLINEISNTLVVLEQDLLTGQLIVKQRLNTLDPNWTKHSQAAAIRLSDDGQYIYVANRGENSIAVFKIDQLGEAKHIQSISTGGNWPRDFNFSENQDYILVGNKKDHKLNLFTRDVKTGLLAATNISVPIMTPKFVEFWPF</sequence>
<keyword evidence="2" id="KW-0313">Glucose metabolism</keyword>